<dbReference type="PROSITE" id="PS51257">
    <property type="entry name" value="PROKAR_LIPOPROTEIN"/>
    <property type="match status" value="1"/>
</dbReference>
<gene>
    <name evidence="2" type="ORF">IX39_11435</name>
</gene>
<dbReference type="Proteomes" id="UP000028713">
    <property type="component" value="Unassembled WGS sequence"/>
</dbReference>
<protein>
    <recommendedName>
        <fullName evidence="4">Lipoprotein</fullName>
    </recommendedName>
</protein>
<comment type="caution">
    <text evidence="2">The sequence shown here is derived from an EMBL/GenBank/DDBJ whole genome shotgun (WGS) entry which is preliminary data.</text>
</comment>
<evidence type="ECO:0000313" key="3">
    <source>
        <dbReference type="Proteomes" id="UP000028713"/>
    </source>
</evidence>
<keyword evidence="1" id="KW-1133">Transmembrane helix</keyword>
<evidence type="ECO:0000256" key="1">
    <source>
        <dbReference type="SAM" id="Phobius"/>
    </source>
</evidence>
<organism evidence="2 3">
    <name type="scientific">Chryseobacterium formosense</name>
    <dbReference type="NCBI Taxonomy" id="236814"/>
    <lineage>
        <taxon>Bacteria</taxon>
        <taxon>Pseudomonadati</taxon>
        <taxon>Bacteroidota</taxon>
        <taxon>Flavobacteriia</taxon>
        <taxon>Flavobacteriales</taxon>
        <taxon>Weeksellaceae</taxon>
        <taxon>Chryseobacterium group</taxon>
        <taxon>Chryseobacterium</taxon>
    </lineage>
</organism>
<proteinExistence type="predicted"/>
<keyword evidence="1" id="KW-0472">Membrane</keyword>
<evidence type="ECO:0000313" key="2">
    <source>
        <dbReference type="EMBL" id="KFF01191.1"/>
    </source>
</evidence>
<dbReference type="EMBL" id="JPRP01000001">
    <property type="protein sequence ID" value="KFF01191.1"/>
    <property type="molecule type" value="Genomic_DNA"/>
</dbReference>
<reference evidence="2 3" key="1">
    <citation type="submission" date="2014-07" db="EMBL/GenBank/DDBJ databases">
        <title>Genome of Chryseobacterium formosense LMG 24722.</title>
        <authorList>
            <person name="Pipes S.E."/>
            <person name="Stropko S.J."/>
            <person name="Newman J.D."/>
        </authorList>
    </citation>
    <scope>NUCLEOTIDE SEQUENCE [LARGE SCALE GENOMIC DNA]</scope>
    <source>
        <strain evidence="2 3">LMG 24722</strain>
    </source>
</reference>
<dbReference type="AlphaFoldDB" id="A0A085Z9S7"/>
<name>A0A085Z9S7_9FLAO</name>
<keyword evidence="3" id="KW-1185">Reference proteome</keyword>
<feature type="transmembrane region" description="Helical" evidence="1">
    <location>
        <begin position="90"/>
        <end position="109"/>
    </location>
</feature>
<keyword evidence="1" id="KW-0812">Transmembrane</keyword>
<dbReference type="RefSeq" id="WP_034676371.1">
    <property type="nucleotide sequence ID" value="NZ_FPAP01000001.1"/>
</dbReference>
<sequence length="115" mass="12400">MKRALIAILISGTLFTSCVSTKVSRNNNFDYSVLKADKNYIIETGDGNKIRAFKYLNQDDLSLSGSIEGKEISIEKNQIKRILKPSTGKTLGLVVGIIGAAVVIPAYAGNRPVGQ</sequence>
<dbReference type="STRING" id="236814.IX39_11435"/>
<dbReference type="OrthoDB" id="1267155at2"/>
<accession>A0A085Z9S7</accession>
<evidence type="ECO:0008006" key="4">
    <source>
        <dbReference type="Google" id="ProtNLM"/>
    </source>
</evidence>